<gene>
    <name evidence="4" type="ORF">HYPSUDRAFT_49834</name>
</gene>
<dbReference type="EMBL" id="KN817742">
    <property type="protein sequence ID" value="KJA13433.1"/>
    <property type="molecule type" value="Genomic_DNA"/>
</dbReference>
<dbReference type="OMA" id="EFAGPWF"/>
<dbReference type="PANTHER" id="PTHR43544:SF7">
    <property type="entry name" value="NADB-LER2"/>
    <property type="match status" value="1"/>
</dbReference>
<reference evidence="5" key="1">
    <citation type="submission" date="2014-04" db="EMBL/GenBank/DDBJ databases">
        <title>Evolutionary Origins and Diversification of the Mycorrhizal Mutualists.</title>
        <authorList>
            <consortium name="DOE Joint Genome Institute"/>
            <consortium name="Mycorrhizal Genomics Consortium"/>
            <person name="Kohler A."/>
            <person name="Kuo A."/>
            <person name="Nagy L.G."/>
            <person name="Floudas D."/>
            <person name="Copeland A."/>
            <person name="Barry K.W."/>
            <person name="Cichocki N."/>
            <person name="Veneault-Fourrey C."/>
            <person name="LaButti K."/>
            <person name="Lindquist E.A."/>
            <person name="Lipzen A."/>
            <person name="Lundell T."/>
            <person name="Morin E."/>
            <person name="Murat C."/>
            <person name="Riley R."/>
            <person name="Ohm R."/>
            <person name="Sun H."/>
            <person name="Tunlid A."/>
            <person name="Henrissat B."/>
            <person name="Grigoriev I.V."/>
            <person name="Hibbett D.S."/>
            <person name="Martin F."/>
        </authorList>
    </citation>
    <scope>NUCLEOTIDE SEQUENCE [LARGE SCALE GENOMIC DNA]</scope>
    <source>
        <strain evidence="5">FD-334 SS-4</strain>
    </source>
</reference>
<dbReference type="GO" id="GO:0016491">
    <property type="term" value="F:oxidoreductase activity"/>
    <property type="evidence" value="ECO:0007669"/>
    <property type="project" value="UniProtKB-KW"/>
</dbReference>
<keyword evidence="5" id="KW-1185">Reference proteome</keyword>
<evidence type="ECO:0000313" key="4">
    <source>
        <dbReference type="EMBL" id="KJA13433.1"/>
    </source>
</evidence>
<organism evidence="4 5">
    <name type="scientific">Hypholoma sublateritium (strain FD-334 SS-4)</name>
    <dbReference type="NCBI Taxonomy" id="945553"/>
    <lineage>
        <taxon>Eukaryota</taxon>
        <taxon>Fungi</taxon>
        <taxon>Dikarya</taxon>
        <taxon>Basidiomycota</taxon>
        <taxon>Agaricomycotina</taxon>
        <taxon>Agaricomycetes</taxon>
        <taxon>Agaricomycetidae</taxon>
        <taxon>Agaricales</taxon>
        <taxon>Agaricineae</taxon>
        <taxon>Strophariaceae</taxon>
        <taxon>Hypholoma</taxon>
    </lineage>
</organism>
<dbReference type="Gene3D" id="3.40.50.720">
    <property type="entry name" value="NAD(P)-binding Rossmann-like Domain"/>
    <property type="match status" value="1"/>
</dbReference>
<proteinExistence type="inferred from homology"/>
<dbReference type="Proteomes" id="UP000054270">
    <property type="component" value="Unassembled WGS sequence"/>
</dbReference>
<dbReference type="GO" id="GO:0005737">
    <property type="term" value="C:cytoplasm"/>
    <property type="evidence" value="ECO:0007669"/>
    <property type="project" value="TreeGrafter"/>
</dbReference>
<comment type="similarity">
    <text evidence="1">Belongs to the short-chain dehydrogenases/reductases (SDR) family.</text>
</comment>
<accession>A0A0D2LRH7</accession>
<dbReference type="SUPFAM" id="SSF51735">
    <property type="entry name" value="NAD(P)-binding Rossmann-fold domains"/>
    <property type="match status" value="1"/>
</dbReference>
<name>A0A0D2LRH7_HYPSF</name>
<dbReference type="AlphaFoldDB" id="A0A0D2LRH7"/>
<evidence type="ECO:0008006" key="6">
    <source>
        <dbReference type="Google" id="ProtNLM"/>
    </source>
</evidence>
<dbReference type="InterPro" id="IPR036291">
    <property type="entry name" value="NAD(P)-bd_dom_sf"/>
</dbReference>
<protein>
    <recommendedName>
        <fullName evidence="6">NAD(P)-binding protein</fullName>
    </recommendedName>
</protein>
<evidence type="ECO:0000256" key="3">
    <source>
        <dbReference type="ARBA" id="ARBA00023002"/>
    </source>
</evidence>
<dbReference type="Pfam" id="PF00106">
    <property type="entry name" value="adh_short"/>
    <property type="match status" value="1"/>
</dbReference>
<evidence type="ECO:0000313" key="5">
    <source>
        <dbReference type="Proteomes" id="UP000054270"/>
    </source>
</evidence>
<sequence>MLTRESPSGLGLVRAVLSAQPDAFVYAGARDPDSDGTEALNALVRAHPGRLEIVRCISGDEEGNTVLAERIREQHGRVDVVIANAGISNWFGRVEDTPIHQLTEHFAVNTAGVVVLFQAVYTVLKASAHPKFIPISTHAASMVLTLATPAGYTSYGASKAALNWIARKIHFENEWLVCFPLAPGGVDTDMAREGMAMDTTGALAAMMEGNTVPADVAALRLIDLISNATREKDGGEFIVVGGERLPW</sequence>
<dbReference type="PANTHER" id="PTHR43544">
    <property type="entry name" value="SHORT-CHAIN DEHYDROGENASE/REDUCTASE"/>
    <property type="match status" value="1"/>
</dbReference>
<dbReference type="InterPro" id="IPR002347">
    <property type="entry name" value="SDR_fam"/>
</dbReference>
<keyword evidence="3" id="KW-0560">Oxidoreductase</keyword>
<evidence type="ECO:0000256" key="2">
    <source>
        <dbReference type="ARBA" id="ARBA00022857"/>
    </source>
</evidence>
<dbReference type="OrthoDB" id="9876299at2759"/>
<keyword evidence="2" id="KW-0521">NADP</keyword>
<dbReference type="PRINTS" id="PR00081">
    <property type="entry name" value="GDHRDH"/>
</dbReference>
<dbReference type="InterPro" id="IPR051468">
    <property type="entry name" value="Fungal_SecMetab_SDRs"/>
</dbReference>
<evidence type="ECO:0000256" key="1">
    <source>
        <dbReference type="ARBA" id="ARBA00006484"/>
    </source>
</evidence>